<dbReference type="InterPro" id="IPR027417">
    <property type="entry name" value="P-loop_NTPase"/>
</dbReference>
<feature type="binding site" evidence="3">
    <location>
        <begin position="764"/>
        <end position="771"/>
    </location>
    <ligand>
        <name>ATP</name>
        <dbReference type="ChEBI" id="CHEBI:30616"/>
    </ligand>
</feature>
<feature type="region of interest" description="Disordered" evidence="5">
    <location>
        <begin position="234"/>
        <end position="255"/>
    </location>
</feature>
<dbReference type="InterPro" id="IPR003593">
    <property type="entry name" value="AAA+_ATPase"/>
</dbReference>
<dbReference type="Proteomes" id="UP000199207">
    <property type="component" value="Unassembled WGS sequence"/>
</dbReference>
<evidence type="ECO:0000256" key="3">
    <source>
        <dbReference type="PROSITE-ProRule" id="PRU00289"/>
    </source>
</evidence>
<name>A0A1I1F563_9ACTN</name>
<evidence type="ECO:0000256" key="6">
    <source>
        <dbReference type="SAM" id="Phobius"/>
    </source>
</evidence>
<feature type="compositionally biased region" description="Low complexity" evidence="5">
    <location>
        <begin position="628"/>
        <end position="647"/>
    </location>
</feature>
<keyword evidence="4" id="KW-0175">Coiled coil</keyword>
<keyword evidence="9" id="KW-1185">Reference proteome</keyword>
<evidence type="ECO:0000259" key="7">
    <source>
        <dbReference type="PROSITE" id="PS50901"/>
    </source>
</evidence>
<feature type="transmembrane region" description="Helical" evidence="6">
    <location>
        <begin position="284"/>
        <end position="302"/>
    </location>
</feature>
<dbReference type="STRING" id="910347.SAMN05421773_101610"/>
<feature type="region of interest" description="Disordered" evidence="5">
    <location>
        <begin position="169"/>
        <end position="192"/>
    </location>
</feature>
<gene>
    <name evidence="8" type="ORF">SAMN05421773_101610</name>
</gene>
<accession>A0A1I1F563</accession>
<feature type="domain" description="FtsK" evidence="7">
    <location>
        <begin position="746"/>
        <end position="939"/>
    </location>
</feature>
<organism evidence="8 9">
    <name type="scientific">Streptomyces aidingensis</name>
    <dbReference type="NCBI Taxonomy" id="910347"/>
    <lineage>
        <taxon>Bacteria</taxon>
        <taxon>Bacillati</taxon>
        <taxon>Actinomycetota</taxon>
        <taxon>Actinomycetes</taxon>
        <taxon>Kitasatosporales</taxon>
        <taxon>Streptomycetaceae</taxon>
        <taxon>Streptomyces</taxon>
    </lineage>
</organism>
<dbReference type="PROSITE" id="PS50901">
    <property type="entry name" value="FTSK"/>
    <property type="match status" value="2"/>
</dbReference>
<dbReference type="Pfam" id="PF01580">
    <property type="entry name" value="FtsK_SpoIIIE"/>
    <property type="match status" value="2"/>
</dbReference>
<dbReference type="EMBL" id="FOLM01000001">
    <property type="protein sequence ID" value="SFB94086.1"/>
    <property type="molecule type" value="Genomic_DNA"/>
</dbReference>
<keyword evidence="2 3" id="KW-0067">ATP-binding</keyword>
<feature type="compositionally biased region" description="Gly residues" evidence="5">
    <location>
        <begin position="177"/>
        <end position="188"/>
    </location>
</feature>
<evidence type="ECO:0000313" key="9">
    <source>
        <dbReference type="Proteomes" id="UP000199207"/>
    </source>
</evidence>
<dbReference type="RefSeq" id="WP_175541227.1">
    <property type="nucleotide sequence ID" value="NZ_FOLM01000001.1"/>
</dbReference>
<evidence type="ECO:0000256" key="1">
    <source>
        <dbReference type="ARBA" id="ARBA00022741"/>
    </source>
</evidence>
<protein>
    <submittedName>
        <fullName evidence="8">DNA segregation ATPase FtsK/SpoIIIE, S-DNA-T family</fullName>
    </submittedName>
</protein>
<dbReference type="PANTHER" id="PTHR22683">
    <property type="entry name" value="SPORULATION PROTEIN RELATED"/>
    <property type="match status" value="1"/>
</dbReference>
<feature type="region of interest" description="Disordered" evidence="5">
    <location>
        <begin position="628"/>
        <end position="658"/>
    </location>
</feature>
<keyword evidence="6" id="KW-1133">Transmembrane helix</keyword>
<dbReference type="GO" id="GO:0003677">
    <property type="term" value="F:DNA binding"/>
    <property type="evidence" value="ECO:0007669"/>
    <property type="project" value="InterPro"/>
</dbReference>
<dbReference type="InterPro" id="IPR002543">
    <property type="entry name" value="FtsK_dom"/>
</dbReference>
<evidence type="ECO:0000256" key="2">
    <source>
        <dbReference type="ARBA" id="ARBA00022840"/>
    </source>
</evidence>
<dbReference type="PANTHER" id="PTHR22683:SF1">
    <property type="entry name" value="TYPE VII SECRETION SYSTEM PROTEIN ESSC"/>
    <property type="match status" value="1"/>
</dbReference>
<sequence length="1575" mass="169222">MRLTLTVVDPVGGNSVDAVLDADPETPVSGLVPEFMELVGSRYTAQPSPYSPYGQPGAPAVPPVFVDGAHVDPGLSLADSPIREGAVVSLHHAGGCPPGEPSGFVELRVVGGPGAGAVHRLGVGRVDIGSAQGSPVRIADPSLEPRALTLRIAADGRCKVTVHGGATIRIDGKEPETGGGSTGGSGGSGREERIDWPLGSQIALGNSILEITPYYPPDAALRPSEDGAGLDYNRPPRLVPPGHPKHFKLPSEPDEPDKRQIPWIMAVFPVVGAVMMAVIRDRWIFLLLALLSPIMLIANYFMSKKSGWKKYLEKLEEYKETKARVEKDAQEALVAERFMRRHASPDPGTVLNNATGPRTRLWERRRSDDDHLLLRVGTCELDSEVVLTDPDQDEHKREVTWKIADAPVTISLKEHGVVGFAAPGDMVRSMGRWALGQIAVLHSPNDVQIYVLTDTAGQAGWEWVRWLPHSRPVSEQNTNVLIGTDAETVAARLAELTTLLDGRTKALKKSRARSAEFRDPDIVVVFDGSRRMRQLPGVIRLLKEGPAVGMYALCLEDEERFLPGECQAVAVAETGAPGGGTAGPWQQFQPGLRGGFPGFGGSPAAAPQPAGRAGTGVPAAFGAVPGWQQPVPQPAGAGAGSPLAASPMTAESESAPRYDRLRVGRRGQAPLHGVLPDLVSPAWCGLISRSLAPLRDISDEEEGAGLPNSARLLDVLELEPPTPQAIAARWQTDGQSTVAVIGQSYDGAFALDIRRDGPHGLIAGTTGSGKSELLQTIVASLAVANTPDNMTFVLVDYKGGSAFKDCVQLPHTVGMVTDLDNLLVERALRSLGAELTRREHILLHVGAKDIEDYQDLLRREPGRHESMPRLLIVIDEFASMARELPDFVKGLVNIAQRGRSLGIHLLLATQRPTGVVSPEIRANTNLRIALRVTDASESNDVLDAPDAAQIQKSTPGRAYVRLGAASLLPFQAGRVGGRRPGAVDPAVSRPWSKQLDWYGLGREELKRPPSAQKEDDENTDLKVLVAAVNEANRALGIPAQHSPWLPPLDEIIQLEALPPAAPAGALPAAPWAIEDLPDQQDRRSLAIDFKTFGHLLVSGAPRTGRSQLLRTIAGSLARTHSAADVHLYAFDCGNGALNILTRLPHCGAVVGRAQVDRAKRLLKRLVAEVTRRQELLAQDAMSDIGEQRAAARTPEERLPHIVIMLDRWEGWTNSLGEVDTGALTDQLFLIMREGASVGVHVIITGDQKIHSGRISSLSEEKYTFRLQDRTDYSSAGLRARDMPEEIPAGRLFRSGGSTMIQVAVLSDDLTGQGQAAALTAIGDAARQRDADLPRARRPFRVDVLPARLTFADAWEMRDPEGSRSRMWSLIGVGGDELTGYGPDLSRGQGSFIIAGQAKSGRSTALYNMARVLLGNGVRLVLSVPRNSPLLTLQGQEGVLEVFTAPKFTNDRLAELFADASPENPMVFMADDAEDIRRVKDMETELEKMVVRGTERGIGVVVAGDETTVCSGFSGWQAQMKKARRGVLLSPATHRSGDLIGLKLPRSAAVERPQPGNGILHLGDGQPLSVRLPLPD</sequence>
<dbReference type="InterPro" id="IPR050206">
    <property type="entry name" value="FtsK/SpoIIIE/SftA"/>
</dbReference>
<feature type="coiled-coil region" evidence="4">
    <location>
        <begin position="308"/>
        <end position="335"/>
    </location>
</feature>
<proteinExistence type="predicted"/>
<dbReference type="SUPFAM" id="SSF52540">
    <property type="entry name" value="P-loop containing nucleoside triphosphate hydrolases"/>
    <property type="match status" value="2"/>
</dbReference>
<reference evidence="8 9" key="1">
    <citation type="submission" date="2016-10" db="EMBL/GenBank/DDBJ databases">
        <authorList>
            <person name="de Groot N.N."/>
        </authorList>
    </citation>
    <scope>NUCLEOTIDE SEQUENCE [LARGE SCALE GENOMIC DNA]</scope>
    <source>
        <strain evidence="8 9">CGMCC 4.5739</strain>
    </source>
</reference>
<keyword evidence="6" id="KW-0812">Transmembrane</keyword>
<feature type="domain" description="FtsK" evidence="7">
    <location>
        <begin position="1082"/>
        <end position="1277"/>
    </location>
</feature>
<dbReference type="Gene3D" id="3.40.50.300">
    <property type="entry name" value="P-loop containing nucleotide triphosphate hydrolases"/>
    <property type="match status" value="4"/>
</dbReference>
<keyword evidence="6" id="KW-0472">Membrane</keyword>
<evidence type="ECO:0000313" key="8">
    <source>
        <dbReference type="EMBL" id="SFB94086.1"/>
    </source>
</evidence>
<dbReference type="SMART" id="SM00382">
    <property type="entry name" value="AAA"/>
    <property type="match status" value="2"/>
</dbReference>
<evidence type="ECO:0000256" key="5">
    <source>
        <dbReference type="SAM" id="MobiDB-lite"/>
    </source>
</evidence>
<feature type="transmembrane region" description="Helical" evidence="6">
    <location>
        <begin position="261"/>
        <end position="279"/>
    </location>
</feature>
<dbReference type="CDD" id="cd01127">
    <property type="entry name" value="TrwB_TraG_TraD_VirD4"/>
    <property type="match status" value="1"/>
</dbReference>
<keyword evidence="1 3" id="KW-0547">Nucleotide-binding</keyword>
<feature type="binding site" evidence="3">
    <location>
        <begin position="1099"/>
        <end position="1106"/>
    </location>
    <ligand>
        <name>ATP</name>
        <dbReference type="ChEBI" id="CHEBI:30616"/>
    </ligand>
</feature>
<dbReference type="GO" id="GO:0005524">
    <property type="term" value="F:ATP binding"/>
    <property type="evidence" value="ECO:0007669"/>
    <property type="project" value="UniProtKB-UniRule"/>
</dbReference>
<evidence type="ECO:0000256" key="4">
    <source>
        <dbReference type="SAM" id="Coils"/>
    </source>
</evidence>